<dbReference type="STRING" id="658172.CKC_05825"/>
<reference evidence="4" key="1">
    <citation type="submission" date="2010-11" db="EMBL/GenBank/DDBJ databases">
        <title>Complete genome sequence of Candidatus Liberibacter solanacearum CLso-ZC1.</title>
        <authorList>
            <person name="Lin H."/>
            <person name="Doddapaneni H.V."/>
            <person name="Lou B."/>
            <person name="Civerolo E.L."/>
            <person name="Chen C."/>
            <person name="Duan Y."/>
            <person name="Zhou L."/>
            <person name="Glynn J."/>
        </authorList>
    </citation>
    <scope>NUCLEOTIDE SEQUENCE [LARGE SCALE GENOMIC DNA]</scope>
    <source>
        <strain evidence="4">CLso-ZC1</strain>
    </source>
</reference>
<keyword evidence="2" id="KW-0812">Transmembrane</keyword>
<feature type="transmembrane region" description="Helical" evidence="2">
    <location>
        <begin position="6"/>
        <end position="31"/>
    </location>
</feature>
<reference key="2">
    <citation type="submission" date="2010-11" db="EMBL/GenBank/DDBJ databases">
        <authorList>
            <person name="Lin H."/>
            <person name="Doddapaneni H.V."/>
            <person name="Lou B."/>
            <person name="Civerolo E.L."/>
            <person name="Chen C."/>
            <person name="Duan Y."/>
            <person name="Zhou L."/>
            <person name="Glynn J."/>
        </authorList>
    </citation>
    <scope>NUCLEOTIDE SEQUENCE</scope>
    <source>
        <strain>CLso-ZC1</strain>
    </source>
</reference>
<dbReference type="KEGG" id="lso:CKC_05825"/>
<organism evidence="3 4">
    <name type="scientific">Liberibacter solanacearum (strain CLso-ZC1)</name>
    <dbReference type="NCBI Taxonomy" id="658172"/>
    <lineage>
        <taxon>Bacteria</taxon>
        <taxon>Pseudomonadati</taxon>
        <taxon>Pseudomonadota</taxon>
        <taxon>Alphaproteobacteria</taxon>
        <taxon>Hyphomicrobiales</taxon>
        <taxon>Rhizobiaceae</taxon>
        <taxon>Liberibacter</taxon>
    </lineage>
</organism>
<accession>E4UE82</accession>
<dbReference type="HOGENOM" id="CLU_1228687_0_0_5"/>
<proteinExistence type="predicted"/>
<gene>
    <name evidence="3" type="ordered locus">CKC_05825</name>
</gene>
<protein>
    <submittedName>
        <fullName evidence="3">Uncharacterized protein</fullName>
    </submittedName>
</protein>
<feature type="region of interest" description="Disordered" evidence="1">
    <location>
        <begin position="109"/>
        <end position="130"/>
    </location>
</feature>
<evidence type="ECO:0000313" key="4">
    <source>
        <dbReference type="Proteomes" id="UP000007038"/>
    </source>
</evidence>
<evidence type="ECO:0000313" key="3">
    <source>
        <dbReference type="EMBL" id="ADR52910.1"/>
    </source>
</evidence>
<keyword evidence="2" id="KW-0472">Membrane</keyword>
<reference evidence="3 4" key="3">
    <citation type="journal article" date="2011" name="PLoS ONE">
        <title>The Complete Genome Sequence of 'Candidatus Liberibacter solanacearum', the Bacterium Associated with Potato Zebra Chip Disease.</title>
        <authorList>
            <person name="Lin H."/>
            <person name="Lou B."/>
            <person name="Glynn J.M."/>
            <person name="Doddapaneni H."/>
            <person name="Civerolo E.L."/>
            <person name="Chen C."/>
            <person name="Duan Y."/>
            <person name="Zhou L."/>
            <person name="Vahling C.M."/>
        </authorList>
    </citation>
    <scope>NUCLEOTIDE SEQUENCE [LARGE SCALE GENOMIC DNA]</scope>
    <source>
        <strain evidence="3 4">CLso-ZC1</strain>
    </source>
</reference>
<sequence length="225" mass="26689">MEWIIGLFRILLHIFMPKFDMTIMTILISFWKRDKKQAIKDTMPYLLLASFTNFLTVGSLTAISIFCWVSFTGDFPSSHFYHCIIAIWFIKFMAEGFMYPAKEWAKQQEENRKQQEKNRKQQEEDRRQQEEDRIIEGLTRITYVYSEVSVWSTYSNAKNIPKYIEEKINFIESFFNSLGVSPLSQALETKHVHDYLEHVIVLRDSITTGSIESAEKFRIDFNKSF</sequence>
<feature type="transmembrane region" description="Helical" evidence="2">
    <location>
        <begin position="43"/>
        <end position="73"/>
    </location>
</feature>
<feature type="transmembrane region" description="Helical" evidence="2">
    <location>
        <begin position="79"/>
        <end position="99"/>
    </location>
</feature>
<dbReference type="AlphaFoldDB" id="E4UE82"/>
<evidence type="ECO:0000256" key="2">
    <source>
        <dbReference type="SAM" id="Phobius"/>
    </source>
</evidence>
<dbReference type="Proteomes" id="UP000007038">
    <property type="component" value="Chromosome"/>
</dbReference>
<dbReference type="EMBL" id="CP002371">
    <property type="protein sequence ID" value="ADR52910.1"/>
    <property type="molecule type" value="Genomic_DNA"/>
</dbReference>
<keyword evidence="2" id="KW-1133">Transmembrane helix</keyword>
<evidence type="ECO:0000256" key="1">
    <source>
        <dbReference type="SAM" id="MobiDB-lite"/>
    </source>
</evidence>
<name>E4UE82_LIBSC</name>